<dbReference type="Pfam" id="PF02365">
    <property type="entry name" value="NAM"/>
    <property type="match status" value="1"/>
</dbReference>
<evidence type="ECO:0000313" key="8">
    <source>
        <dbReference type="Proteomes" id="UP001642260"/>
    </source>
</evidence>
<dbReference type="EMBL" id="CAKOAT010930708">
    <property type="protein sequence ID" value="CAH8390997.1"/>
    <property type="molecule type" value="Genomic_DNA"/>
</dbReference>
<dbReference type="InterPro" id="IPR036093">
    <property type="entry name" value="NAC_dom_sf"/>
</dbReference>
<evidence type="ECO:0000313" key="7">
    <source>
        <dbReference type="EMBL" id="CAH8390997.1"/>
    </source>
</evidence>
<evidence type="ECO:0000259" key="6">
    <source>
        <dbReference type="PROSITE" id="PS51005"/>
    </source>
</evidence>
<dbReference type="Proteomes" id="UP001642260">
    <property type="component" value="Unassembled WGS sequence"/>
</dbReference>
<protein>
    <recommendedName>
        <fullName evidence="6">NAC domain-containing protein</fullName>
    </recommendedName>
</protein>
<dbReference type="Gene3D" id="2.170.150.80">
    <property type="entry name" value="NAC domain"/>
    <property type="match status" value="1"/>
</dbReference>
<dbReference type="PANTHER" id="PTHR31744:SF92">
    <property type="entry name" value="NAC DOMAIN-CONTAINING PROTEIN 87"/>
    <property type="match status" value="1"/>
</dbReference>
<keyword evidence="1" id="KW-0805">Transcription regulation</keyword>
<dbReference type="PROSITE" id="PS51005">
    <property type="entry name" value="NAC"/>
    <property type="match status" value="1"/>
</dbReference>
<evidence type="ECO:0000256" key="4">
    <source>
        <dbReference type="ARBA" id="ARBA00023242"/>
    </source>
</evidence>
<feature type="region of interest" description="Disordered" evidence="5">
    <location>
        <begin position="1"/>
        <end position="26"/>
    </location>
</feature>
<dbReference type="PANTHER" id="PTHR31744">
    <property type="entry name" value="PROTEIN CUP-SHAPED COTYLEDON 2-RELATED"/>
    <property type="match status" value="1"/>
</dbReference>
<evidence type="ECO:0000256" key="1">
    <source>
        <dbReference type="ARBA" id="ARBA00023015"/>
    </source>
</evidence>
<feature type="region of interest" description="Disordered" evidence="5">
    <location>
        <begin position="178"/>
        <end position="218"/>
    </location>
</feature>
<dbReference type="SUPFAM" id="SSF101941">
    <property type="entry name" value="NAC domain"/>
    <property type="match status" value="1"/>
</dbReference>
<keyword evidence="2" id="KW-0238">DNA-binding</keyword>
<evidence type="ECO:0000256" key="5">
    <source>
        <dbReference type="SAM" id="MobiDB-lite"/>
    </source>
</evidence>
<evidence type="ECO:0000256" key="3">
    <source>
        <dbReference type="ARBA" id="ARBA00023163"/>
    </source>
</evidence>
<feature type="compositionally biased region" description="Polar residues" evidence="5">
    <location>
        <begin position="1"/>
        <end position="12"/>
    </location>
</feature>
<sequence>MEPEYSVSSQPVVDTADPVSTPPPVNIPSAEEAFQLTVSLPPGFLFQPTDEQTLFYYLKGKVLSQEVTGAIADLDIYMYDPWDVAGKSKLKSTTEWYFYTNLQSRYKSGPRTKRDTPHGRWRRQGRMRKEFKDSNTDLKGTKMTYAFFLKNGTKEEPSEWRMEEFKLENHSQMSISKVFRKKKEMVEQTNVQDSPSDEDSSSDDEAATNLLMIPQPQL</sequence>
<keyword evidence="8" id="KW-1185">Reference proteome</keyword>
<reference evidence="7 8" key="1">
    <citation type="submission" date="2022-03" db="EMBL/GenBank/DDBJ databases">
        <authorList>
            <person name="Macdonald S."/>
            <person name="Ahmed S."/>
            <person name="Newling K."/>
        </authorList>
    </citation>
    <scope>NUCLEOTIDE SEQUENCE [LARGE SCALE GENOMIC DNA]</scope>
</reference>
<dbReference type="AlphaFoldDB" id="A0ABC8M651"/>
<comment type="caution">
    <text evidence="7">The sequence shown here is derived from an EMBL/GenBank/DDBJ whole genome shotgun (WGS) entry which is preliminary data.</text>
</comment>
<dbReference type="GO" id="GO:0005634">
    <property type="term" value="C:nucleus"/>
    <property type="evidence" value="ECO:0007669"/>
    <property type="project" value="UniProtKB-ARBA"/>
</dbReference>
<evidence type="ECO:0000256" key="2">
    <source>
        <dbReference type="ARBA" id="ARBA00023125"/>
    </source>
</evidence>
<proteinExistence type="predicted"/>
<keyword evidence="4" id="KW-0539">Nucleus</keyword>
<name>A0ABC8M651_ERUVS</name>
<gene>
    <name evidence="7" type="ORF">ERUC_LOCUS43480</name>
</gene>
<keyword evidence="3" id="KW-0804">Transcription</keyword>
<feature type="domain" description="NAC" evidence="6">
    <location>
        <begin position="40"/>
        <end position="184"/>
    </location>
</feature>
<dbReference type="InterPro" id="IPR003441">
    <property type="entry name" value="NAC-dom"/>
</dbReference>
<dbReference type="GO" id="GO:0003677">
    <property type="term" value="F:DNA binding"/>
    <property type="evidence" value="ECO:0007669"/>
    <property type="project" value="UniProtKB-KW"/>
</dbReference>
<accession>A0ABC8M651</accession>
<feature type="compositionally biased region" description="Acidic residues" evidence="5">
    <location>
        <begin position="195"/>
        <end position="206"/>
    </location>
</feature>
<organism evidence="7 8">
    <name type="scientific">Eruca vesicaria subsp. sativa</name>
    <name type="common">Garden rocket</name>
    <name type="synonym">Eruca sativa</name>
    <dbReference type="NCBI Taxonomy" id="29727"/>
    <lineage>
        <taxon>Eukaryota</taxon>
        <taxon>Viridiplantae</taxon>
        <taxon>Streptophyta</taxon>
        <taxon>Embryophyta</taxon>
        <taxon>Tracheophyta</taxon>
        <taxon>Spermatophyta</taxon>
        <taxon>Magnoliopsida</taxon>
        <taxon>eudicotyledons</taxon>
        <taxon>Gunneridae</taxon>
        <taxon>Pentapetalae</taxon>
        <taxon>rosids</taxon>
        <taxon>malvids</taxon>
        <taxon>Brassicales</taxon>
        <taxon>Brassicaceae</taxon>
        <taxon>Brassiceae</taxon>
        <taxon>Eruca</taxon>
    </lineage>
</organism>